<feature type="region of interest" description="Disordered" evidence="1">
    <location>
        <begin position="65"/>
        <end position="142"/>
    </location>
</feature>
<accession>A0ABN9TZG4</accession>
<gene>
    <name evidence="2" type="ORF">PCOR1329_LOCUS43699</name>
</gene>
<name>A0ABN9TZG4_9DINO</name>
<organism evidence="2 3">
    <name type="scientific">Prorocentrum cordatum</name>
    <dbReference type="NCBI Taxonomy" id="2364126"/>
    <lineage>
        <taxon>Eukaryota</taxon>
        <taxon>Sar</taxon>
        <taxon>Alveolata</taxon>
        <taxon>Dinophyceae</taxon>
        <taxon>Prorocentrales</taxon>
        <taxon>Prorocentraceae</taxon>
        <taxon>Prorocentrum</taxon>
    </lineage>
</organism>
<feature type="region of interest" description="Disordered" evidence="1">
    <location>
        <begin position="171"/>
        <end position="190"/>
    </location>
</feature>
<sequence>MAVAEGVVLRPEGATQPKFAVSWDKELFDGIDDLDCSDAERTELKKIKFDLEQLQHVMEGKEAEVSTMLSKAQEMQDRFRKKRKTEPDEVPPSGGSSSSGPGAGQGGSPCPVQGAPPPVAAAADAGMGSASGEADAARLPAGCDSEDDAELLAAAARLSSARLAAQAQVLREQSANTKGVTGKGKGAPARGGKYIVAAAAADDPDL</sequence>
<proteinExistence type="predicted"/>
<dbReference type="EMBL" id="CAUYUJ010015252">
    <property type="protein sequence ID" value="CAK0851577.1"/>
    <property type="molecule type" value="Genomic_DNA"/>
</dbReference>
<feature type="compositionally biased region" description="Low complexity" evidence="1">
    <location>
        <begin position="120"/>
        <end position="134"/>
    </location>
</feature>
<evidence type="ECO:0000256" key="1">
    <source>
        <dbReference type="SAM" id="MobiDB-lite"/>
    </source>
</evidence>
<evidence type="ECO:0000313" key="3">
    <source>
        <dbReference type="Proteomes" id="UP001189429"/>
    </source>
</evidence>
<evidence type="ECO:0000313" key="2">
    <source>
        <dbReference type="EMBL" id="CAK0851577.1"/>
    </source>
</evidence>
<protein>
    <submittedName>
        <fullName evidence="2">Uncharacterized protein</fullName>
    </submittedName>
</protein>
<dbReference type="Proteomes" id="UP001189429">
    <property type="component" value="Unassembled WGS sequence"/>
</dbReference>
<keyword evidence="3" id="KW-1185">Reference proteome</keyword>
<reference evidence="2" key="1">
    <citation type="submission" date="2023-10" db="EMBL/GenBank/DDBJ databases">
        <authorList>
            <person name="Chen Y."/>
            <person name="Shah S."/>
            <person name="Dougan E. K."/>
            <person name="Thang M."/>
            <person name="Chan C."/>
        </authorList>
    </citation>
    <scope>NUCLEOTIDE SEQUENCE [LARGE SCALE GENOMIC DNA]</scope>
</reference>
<feature type="compositionally biased region" description="Low complexity" evidence="1">
    <location>
        <begin position="91"/>
        <end position="100"/>
    </location>
</feature>
<comment type="caution">
    <text evidence="2">The sequence shown here is derived from an EMBL/GenBank/DDBJ whole genome shotgun (WGS) entry which is preliminary data.</text>
</comment>